<evidence type="ECO:0008006" key="4">
    <source>
        <dbReference type="Google" id="ProtNLM"/>
    </source>
</evidence>
<keyword evidence="3" id="KW-1185">Reference proteome</keyword>
<proteinExistence type="predicted"/>
<gene>
    <name evidence="2" type="ORF">GCM10023329_57410</name>
</gene>
<name>A0ABP9BL28_9ACTN</name>
<organism evidence="2 3">
    <name type="scientific">Streptomyces sanyensis</name>
    <dbReference type="NCBI Taxonomy" id="568869"/>
    <lineage>
        <taxon>Bacteria</taxon>
        <taxon>Bacillati</taxon>
        <taxon>Actinomycetota</taxon>
        <taxon>Actinomycetes</taxon>
        <taxon>Kitasatosporales</taxon>
        <taxon>Streptomycetaceae</taxon>
        <taxon>Streptomyces</taxon>
    </lineage>
</organism>
<evidence type="ECO:0000256" key="1">
    <source>
        <dbReference type="SAM" id="MobiDB-lite"/>
    </source>
</evidence>
<accession>A0ABP9BL28</accession>
<comment type="caution">
    <text evidence="2">The sequence shown here is derived from an EMBL/GenBank/DDBJ whole genome shotgun (WGS) entry which is preliminary data.</text>
</comment>
<reference evidence="3" key="1">
    <citation type="journal article" date="2019" name="Int. J. Syst. Evol. Microbiol.">
        <title>The Global Catalogue of Microorganisms (GCM) 10K type strain sequencing project: providing services to taxonomists for standard genome sequencing and annotation.</title>
        <authorList>
            <consortium name="The Broad Institute Genomics Platform"/>
            <consortium name="The Broad Institute Genome Sequencing Center for Infectious Disease"/>
            <person name="Wu L."/>
            <person name="Ma J."/>
        </authorList>
    </citation>
    <scope>NUCLEOTIDE SEQUENCE [LARGE SCALE GENOMIC DNA]</scope>
    <source>
        <strain evidence="3">JCM 18324</strain>
    </source>
</reference>
<feature type="compositionally biased region" description="Basic residues" evidence="1">
    <location>
        <begin position="76"/>
        <end position="90"/>
    </location>
</feature>
<dbReference type="EMBL" id="BAABJV010000030">
    <property type="protein sequence ID" value="GAA4796947.1"/>
    <property type="molecule type" value="Genomic_DNA"/>
</dbReference>
<feature type="compositionally biased region" description="Polar residues" evidence="1">
    <location>
        <begin position="105"/>
        <end position="114"/>
    </location>
</feature>
<evidence type="ECO:0000313" key="3">
    <source>
        <dbReference type="Proteomes" id="UP001501147"/>
    </source>
</evidence>
<protein>
    <recommendedName>
        <fullName evidence="4">Transposase</fullName>
    </recommendedName>
</protein>
<dbReference type="Proteomes" id="UP001501147">
    <property type="component" value="Unassembled WGS sequence"/>
</dbReference>
<feature type="region of interest" description="Disordered" evidence="1">
    <location>
        <begin position="67"/>
        <end position="146"/>
    </location>
</feature>
<sequence>MQVVTALGGWPPGLSPALPGRTHDLRAARTHRIIRIREQQGVPVAADLAHQGAGPWPATGINLRPLQELAPTDRTRKPRPGRGTRTRRTWRCPPDPRRIFRRSQCGPNHMTSNAKAVLTQELQRRKGSLTTPARFEEPRQQGGAES</sequence>
<evidence type="ECO:0000313" key="2">
    <source>
        <dbReference type="EMBL" id="GAA4796947.1"/>
    </source>
</evidence>